<evidence type="ECO:0000313" key="1">
    <source>
        <dbReference type="EMBL" id="SDM70149.1"/>
    </source>
</evidence>
<gene>
    <name evidence="1" type="ORF">SAMN04488137_1517</name>
</gene>
<dbReference type="AlphaFoldDB" id="A0A1G9VDC3"/>
<protein>
    <submittedName>
        <fullName evidence="1">YhfH-like protein</fullName>
    </submittedName>
</protein>
<name>A0A1G9VDC3_9BACL</name>
<proteinExistence type="predicted"/>
<dbReference type="Pfam" id="PF14149">
    <property type="entry name" value="YhfH"/>
    <property type="match status" value="1"/>
</dbReference>
<dbReference type="Proteomes" id="UP000199544">
    <property type="component" value="Unassembled WGS sequence"/>
</dbReference>
<dbReference type="InterPro" id="IPR025432">
    <property type="entry name" value="YhfH-like"/>
</dbReference>
<keyword evidence="2" id="KW-1185">Reference proteome</keyword>
<evidence type="ECO:0000313" key="2">
    <source>
        <dbReference type="Proteomes" id="UP000199544"/>
    </source>
</evidence>
<dbReference type="EMBL" id="FNHW01000001">
    <property type="protein sequence ID" value="SDM70149.1"/>
    <property type="molecule type" value="Genomic_DNA"/>
</dbReference>
<organism evidence="1 2">
    <name type="scientific">Fictibacillus solisalsi</name>
    <dbReference type="NCBI Taxonomy" id="459525"/>
    <lineage>
        <taxon>Bacteria</taxon>
        <taxon>Bacillati</taxon>
        <taxon>Bacillota</taxon>
        <taxon>Bacilli</taxon>
        <taxon>Bacillales</taxon>
        <taxon>Fictibacillaceae</taxon>
        <taxon>Fictibacillus</taxon>
    </lineage>
</organism>
<dbReference type="RefSeq" id="WP_090233633.1">
    <property type="nucleotide sequence ID" value="NZ_FNHW01000001.1"/>
</dbReference>
<sequence>MLTLEFYRNLPEKQCRECGKKMDEQHECYVQECEHCATQQEA</sequence>
<dbReference type="OrthoDB" id="1122256at2"/>
<reference evidence="2" key="1">
    <citation type="submission" date="2016-10" db="EMBL/GenBank/DDBJ databases">
        <authorList>
            <person name="Varghese N."/>
            <person name="Submissions S."/>
        </authorList>
    </citation>
    <scope>NUCLEOTIDE SEQUENCE [LARGE SCALE GENOMIC DNA]</scope>
    <source>
        <strain evidence="2">CGMCC 1.6854</strain>
    </source>
</reference>
<accession>A0A1G9VDC3</accession>